<evidence type="ECO:0000313" key="6">
    <source>
        <dbReference type="EMBL" id="EJK49498.1"/>
    </source>
</evidence>
<dbReference type="GO" id="GO:0005634">
    <property type="term" value="C:nucleus"/>
    <property type="evidence" value="ECO:0007669"/>
    <property type="project" value="TreeGrafter"/>
</dbReference>
<dbReference type="GO" id="GO:0006264">
    <property type="term" value="P:mitochondrial DNA replication"/>
    <property type="evidence" value="ECO:0007669"/>
    <property type="project" value="TreeGrafter"/>
</dbReference>
<evidence type="ECO:0000256" key="4">
    <source>
        <dbReference type="ARBA" id="ARBA00047303"/>
    </source>
</evidence>
<dbReference type="Proteomes" id="UP000266841">
    <property type="component" value="Unassembled WGS sequence"/>
</dbReference>
<dbReference type="GO" id="GO:0009411">
    <property type="term" value="P:response to UV"/>
    <property type="evidence" value="ECO:0007669"/>
    <property type="project" value="TreeGrafter"/>
</dbReference>
<dbReference type="Pfam" id="PF03121">
    <property type="entry name" value="Herpes_UL52"/>
    <property type="match status" value="1"/>
</dbReference>
<dbReference type="OrthoDB" id="5988181at2759"/>
<accession>K0R7Q0</accession>
<dbReference type="InterPro" id="IPR044917">
    <property type="entry name" value="PRIMPOL"/>
</dbReference>
<evidence type="ECO:0000256" key="5">
    <source>
        <dbReference type="SAM" id="MobiDB-lite"/>
    </source>
</evidence>
<dbReference type="GO" id="GO:0042276">
    <property type="term" value="P:error-prone translesion synthesis"/>
    <property type="evidence" value="ECO:0007669"/>
    <property type="project" value="InterPro"/>
</dbReference>
<comment type="catalytic activity">
    <reaction evidence="4">
        <text>DNA(n) + a 2'-deoxyribonucleoside 5'-triphosphate = DNA(n+1) + diphosphate</text>
        <dbReference type="Rhea" id="RHEA:22508"/>
        <dbReference type="Rhea" id="RHEA-COMP:17339"/>
        <dbReference type="Rhea" id="RHEA-COMP:17340"/>
        <dbReference type="ChEBI" id="CHEBI:33019"/>
        <dbReference type="ChEBI" id="CHEBI:61560"/>
        <dbReference type="ChEBI" id="CHEBI:173112"/>
        <dbReference type="EC" id="2.7.7.7"/>
    </reaction>
    <physiologicalReaction direction="left-to-right" evidence="4">
        <dbReference type="Rhea" id="RHEA:22509"/>
    </physiologicalReaction>
</comment>
<dbReference type="AlphaFoldDB" id="K0R7Q0"/>
<evidence type="ECO:0000256" key="2">
    <source>
        <dbReference type="ARBA" id="ARBA00044677"/>
    </source>
</evidence>
<dbReference type="GO" id="GO:0005759">
    <property type="term" value="C:mitochondrial matrix"/>
    <property type="evidence" value="ECO:0007669"/>
    <property type="project" value="TreeGrafter"/>
</dbReference>
<evidence type="ECO:0000313" key="7">
    <source>
        <dbReference type="Proteomes" id="UP000266841"/>
    </source>
</evidence>
<dbReference type="GO" id="GO:0003682">
    <property type="term" value="F:chromatin binding"/>
    <property type="evidence" value="ECO:0007669"/>
    <property type="project" value="TreeGrafter"/>
</dbReference>
<dbReference type="GO" id="GO:0003887">
    <property type="term" value="F:DNA-directed DNA polymerase activity"/>
    <property type="evidence" value="ECO:0007669"/>
    <property type="project" value="UniProtKB-EC"/>
</dbReference>
<reference evidence="6 7" key="1">
    <citation type="journal article" date="2012" name="Genome Biol.">
        <title>Genome and low-iron response of an oceanic diatom adapted to chronic iron limitation.</title>
        <authorList>
            <person name="Lommer M."/>
            <person name="Specht M."/>
            <person name="Roy A.S."/>
            <person name="Kraemer L."/>
            <person name="Andreson R."/>
            <person name="Gutowska M.A."/>
            <person name="Wolf J."/>
            <person name="Bergner S.V."/>
            <person name="Schilhabel M.B."/>
            <person name="Klostermeier U.C."/>
            <person name="Beiko R.G."/>
            <person name="Rosenstiel P."/>
            <person name="Hippler M."/>
            <person name="Laroche J."/>
        </authorList>
    </citation>
    <scope>NUCLEOTIDE SEQUENCE [LARGE SCALE GENOMIC DNA]</scope>
    <source>
        <strain evidence="6 7">CCMP1005</strain>
    </source>
</reference>
<comment type="catalytic activity">
    <reaction evidence="2">
        <text>ssDNA + n NTP = ssDNA/pppN(pN)n-1 hybrid + (n-1) diphosphate.</text>
        <dbReference type="EC" id="2.7.7.102"/>
    </reaction>
</comment>
<gene>
    <name evidence="6" type="ORF">THAOC_31622</name>
</gene>
<feature type="compositionally biased region" description="Basic and acidic residues" evidence="5">
    <location>
        <begin position="19"/>
        <end position="31"/>
    </location>
</feature>
<dbReference type="EC" id="2.7.7.102" evidence="3"/>
<comment type="caution">
    <text evidence="6">The sequence shown here is derived from an EMBL/GenBank/DDBJ whole genome shotgun (WGS) entry which is preliminary data.</text>
</comment>
<dbReference type="PANTHER" id="PTHR31399:SF0">
    <property type="entry name" value="DNA-DIRECTED PRIMASE_POLYMERASE PROTEIN"/>
    <property type="match status" value="1"/>
</dbReference>
<keyword evidence="7" id="KW-1185">Reference proteome</keyword>
<protein>
    <recommendedName>
        <fullName evidence="1">DNA-directed primase/polymerase protein</fullName>
        <ecNumber evidence="3">2.7.7.102</ecNumber>
    </recommendedName>
</protein>
<evidence type="ECO:0000256" key="3">
    <source>
        <dbReference type="ARBA" id="ARBA00044768"/>
    </source>
</evidence>
<name>K0R7Q0_THAOC</name>
<evidence type="ECO:0000256" key="1">
    <source>
        <dbReference type="ARBA" id="ARBA00026139"/>
    </source>
</evidence>
<dbReference type="eggNOG" id="ENOG502QS1Q">
    <property type="taxonomic scope" value="Eukaryota"/>
</dbReference>
<proteinExistence type="predicted"/>
<dbReference type="OMA" id="RWCERIG"/>
<dbReference type="GO" id="GO:0031297">
    <property type="term" value="P:replication fork processing"/>
    <property type="evidence" value="ECO:0007669"/>
    <property type="project" value="TreeGrafter"/>
</dbReference>
<feature type="region of interest" description="Disordered" evidence="5">
    <location>
        <begin position="1"/>
        <end position="49"/>
    </location>
</feature>
<organism evidence="6 7">
    <name type="scientific">Thalassiosira oceanica</name>
    <name type="common">Marine diatom</name>
    <dbReference type="NCBI Taxonomy" id="159749"/>
    <lineage>
        <taxon>Eukaryota</taxon>
        <taxon>Sar</taxon>
        <taxon>Stramenopiles</taxon>
        <taxon>Ochrophyta</taxon>
        <taxon>Bacillariophyta</taxon>
        <taxon>Coscinodiscophyceae</taxon>
        <taxon>Thalassiosirophycidae</taxon>
        <taxon>Thalassiosirales</taxon>
        <taxon>Thalassiosiraceae</taxon>
        <taxon>Thalassiosira</taxon>
    </lineage>
</organism>
<dbReference type="EMBL" id="AGNL01044722">
    <property type="protein sequence ID" value="EJK49498.1"/>
    <property type="molecule type" value="Genomic_DNA"/>
</dbReference>
<dbReference type="PANTHER" id="PTHR31399">
    <property type="entry name" value="DNA-DIRECTED PRIMASE / POLYMERASE PROTEIN"/>
    <property type="match status" value="1"/>
</dbReference>
<sequence>MGEVVQEDGWGKSLQNHRPSADVDRPRKRGIDPSQFYRKGKSSSNTTAAERQLQHILEDATRNERAEKKRKVAGDIKQKRQLYHDATALRLFPLQDMALDFLDELLQKQKKGQTGRRQNLPPSALYSLSPRIFAIETSTSGKRKYIVGHAGRIMQSYWIDCDPGARHYYELIRPHTPCRLYFDLEFDRVSNPQISLDEAEKLMGEFIEELGAEILQAYGIRIGRSDVVDLDSTTAAKFSRHLIVHLPNGQLFASAYDAGQLARRLVGRLADETATGMLCSKGKNCLAKNLFVRAKRKGGSDQVCFVDLGVYTKHRLFRILGSHKFGKTSLAALRISETSQFKFPQRFDNSKLTSRKKSAQQSMDSPHTLDLDSFRASLDFGSHAEALALSLVVPLHSQDCEVLECGNSAASATMDSATRRTSCLASRVKSNHGSSPISSLDSYILRLSSRGGVQGKIRAWSIGPMTSNSDSHHITYHMSDNRWCERIGRMHKSNNIIWNVRIDNSDAVCYQTCHDPECRMMQFRGASKPLPDDVQSEMREYFLDREIAELNVSEIIESARGGPSLSFEDASLDAELSELDLSHIVSKGICTRVQESDRSKTIGGPSNASSKE</sequence>